<evidence type="ECO:0000259" key="6">
    <source>
        <dbReference type="Pfam" id="PF00425"/>
    </source>
</evidence>
<evidence type="ECO:0000313" key="7">
    <source>
        <dbReference type="EMBL" id="STO58824.1"/>
    </source>
</evidence>
<dbReference type="GO" id="GO:0009234">
    <property type="term" value="P:menaquinone biosynthetic process"/>
    <property type="evidence" value="ECO:0007669"/>
    <property type="project" value="UniProtKB-UniRule"/>
</dbReference>
<keyword evidence="5" id="KW-0474">Menaquinone biosynthesis</keyword>
<dbReference type="UniPathway" id="UPA00079"/>
<dbReference type="PANTHER" id="PTHR47253">
    <property type="match status" value="1"/>
</dbReference>
<protein>
    <recommendedName>
        <fullName evidence="5">Isochorismate synthase MenF</fullName>
        <ecNumber evidence="5">5.4.4.2</ecNumber>
    </recommendedName>
    <alternativeName>
        <fullName evidence="5">Isochorismate mutase</fullName>
    </alternativeName>
</protein>
<feature type="active site" description="Proton acceptor" evidence="5">
    <location>
        <position position="183"/>
    </location>
</feature>
<dbReference type="AlphaFoldDB" id="A0A1V4B010"/>
<organism evidence="7 8">
    <name type="scientific">Canicola haemoglobinophilus</name>
    <dbReference type="NCBI Taxonomy" id="733"/>
    <lineage>
        <taxon>Bacteria</taxon>
        <taxon>Pseudomonadati</taxon>
        <taxon>Pseudomonadota</taxon>
        <taxon>Gammaproteobacteria</taxon>
        <taxon>Pasteurellales</taxon>
        <taxon>Pasteurellaceae</taxon>
        <taxon>Canicola</taxon>
    </lineage>
</organism>
<dbReference type="SUPFAM" id="SSF56322">
    <property type="entry name" value="ADC synthase"/>
    <property type="match status" value="1"/>
</dbReference>
<dbReference type="EC" id="5.4.4.2" evidence="5"/>
<dbReference type="NCBIfam" id="TIGR00543">
    <property type="entry name" value="isochor_syn"/>
    <property type="match status" value="1"/>
</dbReference>
<evidence type="ECO:0000256" key="3">
    <source>
        <dbReference type="ARBA" id="ARBA00022842"/>
    </source>
</evidence>
<name>A0A1V4B010_9PAST</name>
<feature type="binding site" evidence="5">
    <location>
        <position position="277"/>
    </location>
    <ligand>
        <name>Mg(2+)</name>
        <dbReference type="ChEBI" id="CHEBI:18420"/>
    </ligand>
</feature>
<feature type="domain" description="Chorismate-utilising enzyme C-terminal" evidence="6">
    <location>
        <begin position="162"/>
        <end position="414"/>
    </location>
</feature>
<keyword evidence="3 5" id="KW-0460">Magnesium</keyword>
<dbReference type="STRING" id="733.B0186_08160"/>
<evidence type="ECO:0000256" key="2">
    <source>
        <dbReference type="ARBA" id="ARBA00005297"/>
    </source>
</evidence>
<dbReference type="UniPathway" id="UPA01057">
    <property type="reaction ID" value="UER00163"/>
</dbReference>
<keyword evidence="8" id="KW-1185">Reference proteome</keyword>
<dbReference type="PANTHER" id="PTHR47253:SF4">
    <property type="entry name" value="ISOCHORISMATE SYNTHASE 2, CHLOROPLASTIC"/>
    <property type="match status" value="1"/>
</dbReference>
<sequence>MDNLHEIKTELIRLINQYQPDLKNAFSVLHLDLNVDLNLLGWLKAQTHYPQFYLNFRDSAKKILGLGEIRRFTQVEEAQNFVQEFALSLVGGCQFNGETVFILPRLLLVQEDSLSIQLIIDNRTSWEEEKNSLLNLVQTLDQQIPLMPIHQSIQMMTAKANQSEWCLWVEKALREIEQKNLTKVVLANETRFKTDSPLNAKDFLAESEKYNTGCYHFLFAQEETQTFVGSTPERLYIRQQHCLLTEALAGTAFMTDDENINQQQTQWLLQDPKNIYENKLVADGICQHLSPYVEQITVGEVQIKQLRQVQHLKREISAQLKDGNADALCLKAIHPTAAVAGLPQKAAKAFLQKTETFDRTWYAGTLGIMDKTQSEFCVTIRSAFIEQNDIRVFAGAGIVEGSIPLLEWQEIERKALGLISLLQEEKRSIKYVSQRF</sequence>
<feature type="active site" description="Proton donor" evidence="5">
    <location>
        <position position="233"/>
    </location>
</feature>
<comment type="catalytic activity">
    <reaction evidence="1 5">
        <text>chorismate = isochorismate</text>
        <dbReference type="Rhea" id="RHEA:18985"/>
        <dbReference type="ChEBI" id="CHEBI:29748"/>
        <dbReference type="ChEBI" id="CHEBI:29780"/>
        <dbReference type="EC" id="5.4.4.2"/>
    </reaction>
</comment>
<dbReference type="EMBL" id="UGHF01000001">
    <property type="protein sequence ID" value="STO58824.1"/>
    <property type="molecule type" value="Genomic_DNA"/>
</dbReference>
<evidence type="ECO:0000256" key="5">
    <source>
        <dbReference type="HAMAP-Rule" id="MF_01935"/>
    </source>
</evidence>
<keyword evidence="5" id="KW-0479">Metal-binding</keyword>
<comment type="similarity">
    <text evidence="2 5">Belongs to the isochorismate synthase family.</text>
</comment>
<proteinExistence type="inferred from homology"/>
<dbReference type="InterPro" id="IPR044250">
    <property type="entry name" value="MenF-like"/>
</dbReference>
<evidence type="ECO:0000313" key="8">
    <source>
        <dbReference type="Proteomes" id="UP000254329"/>
    </source>
</evidence>
<dbReference type="InterPro" id="IPR015890">
    <property type="entry name" value="Chorismate_C"/>
</dbReference>
<comment type="cofactor">
    <cofactor evidence="5">
        <name>Mg(2+)</name>
        <dbReference type="ChEBI" id="CHEBI:18420"/>
    </cofactor>
</comment>
<dbReference type="Gene3D" id="3.60.120.10">
    <property type="entry name" value="Anthranilate synthase"/>
    <property type="match status" value="1"/>
</dbReference>
<dbReference type="InterPro" id="IPR034681">
    <property type="entry name" value="MenF"/>
</dbReference>
<dbReference type="RefSeq" id="WP_078218860.1">
    <property type="nucleotide sequence ID" value="NZ_MUXZ01000024.1"/>
</dbReference>
<feature type="binding site" evidence="5">
    <location>
        <position position="410"/>
    </location>
    <ligand>
        <name>Mg(2+)</name>
        <dbReference type="ChEBI" id="CHEBI:18420"/>
    </ligand>
</feature>
<reference evidence="7 8" key="1">
    <citation type="submission" date="2018-06" db="EMBL/GenBank/DDBJ databases">
        <authorList>
            <consortium name="Pathogen Informatics"/>
            <person name="Doyle S."/>
        </authorList>
    </citation>
    <scope>NUCLEOTIDE SEQUENCE [LARGE SCALE GENOMIC DNA]</scope>
    <source>
        <strain evidence="7 8">NCTC1659</strain>
    </source>
</reference>
<gene>
    <name evidence="5 7" type="primary">menF</name>
    <name evidence="7" type="ORF">NCTC1659_00036</name>
</gene>
<evidence type="ECO:0000256" key="1">
    <source>
        <dbReference type="ARBA" id="ARBA00000799"/>
    </source>
</evidence>
<dbReference type="Pfam" id="PF00425">
    <property type="entry name" value="Chorismate_bind"/>
    <property type="match status" value="1"/>
</dbReference>
<comment type="pathway">
    <text evidence="5">Quinol/quinone metabolism; 1,4-dihydroxy-2-naphthoate biosynthesis; 1,4-dihydroxy-2-naphthoate from chorismate: step 1/7.</text>
</comment>
<dbReference type="Proteomes" id="UP000254329">
    <property type="component" value="Unassembled WGS sequence"/>
</dbReference>
<dbReference type="GO" id="GO:0008909">
    <property type="term" value="F:isochorismate synthase activity"/>
    <property type="evidence" value="ECO:0007669"/>
    <property type="project" value="UniProtKB-UniRule"/>
</dbReference>
<comment type="function">
    <text evidence="5">Catalyzes the conversion of chorismate to isochorismate.</text>
</comment>
<dbReference type="HAMAP" id="MF_01935">
    <property type="entry name" value="MenF"/>
    <property type="match status" value="1"/>
</dbReference>
<keyword evidence="4 5" id="KW-0413">Isomerase</keyword>
<comment type="pathway">
    <text evidence="5">Quinol/quinone metabolism; menaquinone biosynthesis.</text>
</comment>
<dbReference type="GO" id="GO:0000287">
    <property type="term" value="F:magnesium ion binding"/>
    <property type="evidence" value="ECO:0007669"/>
    <property type="project" value="UniProtKB-UniRule"/>
</dbReference>
<evidence type="ECO:0000256" key="4">
    <source>
        <dbReference type="ARBA" id="ARBA00023235"/>
    </source>
</evidence>
<dbReference type="InterPro" id="IPR004561">
    <property type="entry name" value="IsoChor_synthase"/>
</dbReference>
<dbReference type="InterPro" id="IPR005801">
    <property type="entry name" value="ADC_synthase"/>
</dbReference>
<accession>A0A1V4B010</accession>